<keyword evidence="4" id="KW-1185">Reference proteome</keyword>
<proteinExistence type="inferred from homology"/>
<feature type="domain" description="UspA" evidence="2">
    <location>
        <begin position="3"/>
        <end position="141"/>
    </location>
</feature>
<dbReference type="PANTHER" id="PTHR46268:SF6">
    <property type="entry name" value="UNIVERSAL STRESS PROTEIN UP12"/>
    <property type="match status" value="1"/>
</dbReference>
<dbReference type="RefSeq" id="WP_382260071.1">
    <property type="nucleotide sequence ID" value="NZ_JBHTBX010000018.1"/>
</dbReference>
<dbReference type="CDD" id="cd00293">
    <property type="entry name" value="USP-like"/>
    <property type="match status" value="1"/>
</dbReference>
<gene>
    <name evidence="3" type="ORF">ACFQNJ_18175</name>
</gene>
<dbReference type="Pfam" id="PF00582">
    <property type="entry name" value="Usp"/>
    <property type="match status" value="1"/>
</dbReference>
<dbReference type="SUPFAM" id="SSF52402">
    <property type="entry name" value="Adenine nucleotide alpha hydrolases-like"/>
    <property type="match status" value="1"/>
</dbReference>
<reference evidence="4" key="1">
    <citation type="journal article" date="2019" name="Int. J. Syst. Evol. Microbiol.">
        <title>The Global Catalogue of Microorganisms (GCM) 10K type strain sequencing project: providing services to taxonomists for standard genome sequencing and annotation.</title>
        <authorList>
            <consortium name="The Broad Institute Genomics Platform"/>
            <consortium name="The Broad Institute Genome Sequencing Center for Infectious Disease"/>
            <person name="Wu L."/>
            <person name="Ma J."/>
        </authorList>
    </citation>
    <scope>NUCLEOTIDE SEQUENCE [LARGE SCALE GENOMIC DNA]</scope>
    <source>
        <strain evidence="4">CCUG 54518</strain>
    </source>
</reference>
<dbReference type="EMBL" id="JBHTBX010000018">
    <property type="protein sequence ID" value="MFC7436438.1"/>
    <property type="molecule type" value="Genomic_DNA"/>
</dbReference>
<dbReference type="InterPro" id="IPR014729">
    <property type="entry name" value="Rossmann-like_a/b/a_fold"/>
</dbReference>
<evidence type="ECO:0000256" key="1">
    <source>
        <dbReference type="ARBA" id="ARBA00008791"/>
    </source>
</evidence>
<accession>A0ABW2REF8</accession>
<name>A0ABW2REF8_9BURK</name>
<organism evidence="3 4">
    <name type="scientific">Hydrogenophaga bisanensis</name>
    <dbReference type="NCBI Taxonomy" id="439611"/>
    <lineage>
        <taxon>Bacteria</taxon>
        <taxon>Pseudomonadati</taxon>
        <taxon>Pseudomonadota</taxon>
        <taxon>Betaproteobacteria</taxon>
        <taxon>Burkholderiales</taxon>
        <taxon>Comamonadaceae</taxon>
        <taxon>Hydrogenophaga</taxon>
    </lineage>
</organism>
<evidence type="ECO:0000259" key="2">
    <source>
        <dbReference type="Pfam" id="PF00582"/>
    </source>
</evidence>
<sequence>MFKILIPVDGSDLALEAVRHALTLVGHGLKARFLLANVQEPANLYEVVVAHDPNVLREVSEAAGRDALRAAVDLLQAASQTVEAVVVQGDPAQELLQLIEAHAPQAVILSARGAGALRSVLLGSVSQALLGSSPVPVTVVHPVQTD</sequence>
<dbReference type="Proteomes" id="UP001596495">
    <property type="component" value="Unassembled WGS sequence"/>
</dbReference>
<comment type="similarity">
    <text evidence="1">Belongs to the universal stress protein A family.</text>
</comment>
<dbReference type="InterPro" id="IPR006015">
    <property type="entry name" value="Universal_stress_UspA"/>
</dbReference>
<dbReference type="InterPro" id="IPR006016">
    <property type="entry name" value="UspA"/>
</dbReference>
<comment type="caution">
    <text evidence="3">The sequence shown here is derived from an EMBL/GenBank/DDBJ whole genome shotgun (WGS) entry which is preliminary data.</text>
</comment>
<dbReference type="PANTHER" id="PTHR46268">
    <property type="entry name" value="STRESS RESPONSE PROTEIN NHAX"/>
    <property type="match status" value="1"/>
</dbReference>
<dbReference type="PRINTS" id="PR01438">
    <property type="entry name" value="UNVRSLSTRESS"/>
</dbReference>
<evidence type="ECO:0000313" key="4">
    <source>
        <dbReference type="Proteomes" id="UP001596495"/>
    </source>
</evidence>
<dbReference type="Gene3D" id="3.40.50.620">
    <property type="entry name" value="HUPs"/>
    <property type="match status" value="1"/>
</dbReference>
<evidence type="ECO:0000313" key="3">
    <source>
        <dbReference type="EMBL" id="MFC7436438.1"/>
    </source>
</evidence>
<protein>
    <submittedName>
        <fullName evidence="3">Universal stress protein</fullName>
    </submittedName>
</protein>